<evidence type="ECO:0000313" key="3">
    <source>
        <dbReference type="Proteomes" id="UP001500954"/>
    </source>
</evidence>
<protein>
    <recommendedName>
        <fullName evidence="1">Sialidase domain-containing protein</fullName>
    </recommendedName>
</protein>
<sequence length="304" mass="34912">MMTKNKKMIVGFRSSSGHLKGKASASIIFSDDNGKTWSEEVIIDNGLDFKDSKYGIRNVNVTFLKNKSIIATYHENDGDYGSLYFKTSSDNGTTWSNRKQILFENFETNKISCEGHLIEVDNRFVIPVFEGNKNDSLNAGVVISEDLSSWKYVKLPNQNGNEHENTLIKDNDQNLIMFYSDPTTEKLYRSISKDKGNSWSIPQDITFTEWKVHHRPTVYYDSSTEHMFIIFREKTEQSGALAISYDKGVTWQRILTVNDDKRRITYGDFIKISKNKIGLVFASEQKSNGHNSNLYFAELIRTKK</sequence>
<gene>
    <name evidence="2" type="ORF">GCM10022395_15440</name>
</gene>
<dbReference type="SUPFAM" id="SSF50939">
    <property type="entry name" value="Sialidases"/>
    <property type="match status" value="1"/>
</dbReference>
<dbReference type="PANTHER" id="PTHR43752:SF2">
    <property type="entry name" value="BNR_ASP-BOX REPEAT FAMILY PROTEIN"/>
    <property type="match status" value="1"/>
</dbReference>
<dbReference type="PANTHER" id="PTHR43752">
    <property type="entry name" value="BNR/ASP-BOX REPEAT FAMILY PROTEIN"/>
    <property type="match status" value="1"/>
</dbReference>
<dbReference type="CDD" id="cd15482">
    <property type="entry name" value="Sialidase_non-viral"/>
    <property type="match status" value="1"/>
</dbReference>
<reference evidence="3" key="1">
    <citation type="journal article" date="2019" name="Int. J. Syst. Evol. Microbiol.">
        <title>The Global Catalogue of Microorganisms (GCM) 10K type strain sequencing project: providing services to taxonomists for standard genome sequencing and annotation.</title>
        <authorList>
            <consortium name="The Broad Institute Genomics Platform"/>
            <consortium name="The Broad Institute Genome Sequencing Center for Infectious Disease"/>
            <person name="Wu L."/>
            <person name="Ma J."/>
        </authorList>
    </citation>
    <scope>NUCLEOTIDE SEQUENCE [LARGE SCALE GENOMIC DNA]</scope>
    <source>
        <strain evidence="3">JCM 17111</strain>
    </source>
</reference>
<evidence type="ECO:0000259" key="1">
    <source>
        <dbReference type="Pfam" id="PF13088"/>
    </source>
</evidence>
<dbReference type="InterPro" id="IPR036278">
    <property type="entry name" value="Sialidase_sf"/>
</dbReference>
<dbReference type="Gene3D" id="2.120.10.10">
    <property type="match status" value="1"/>
</dbReference>
<name>A0ABP6XGH6_9FLAO</name>
<comment type="caution">
    <text evidence="2">The sequence shown here is derived from an EMBL/GenBank/DDBJ whole genome shotgun (WGS) entry which is preliminary data.</text>
</comment>
<dbReference type="RefSeq" id="WP_345005337.1">
    <property type="nucleotide sequence ID" value="NZ_BAABCY010000036.1"/>
</dbReference>
<accession>A0ABP6XGH6</accession>
<evidence type="ECO:0000313" key="2">
    <source>
        <dbReference type="EMBL" id="GAA3565969.1"/>
    </source>
</evidence>
<proteinExistence type="predicted"/>
<feature type="domain" description="Sialidase" evidence="1">
    <location>
        <begin position="16"/>
        <end position="273"/>
    </location>
</feature>
<dbReference type="InterPro" id="IPR011040">
    <property type="entry name" value="Sialidase"/>
</dbReference>
<keyword evidence="3" id="KW-1185">Reference proteome</keyword>
<dbReference type="EMBL" id="BAABCY010000036">
    <property type="protein sequence ID" value="GAA3565969.1"/>
    <property type="molecule type" value="Genomic_DNA"/>
</dbReference>
<dbReference type="Proteomes" id="UP001500954">
    <property type="component" value="Unassembled WGS sequence"/>
</dbReference>
<dbReference type="Pfam" id="PF13088">
    <property type="entry name" value="BNR_2"/>
    <property type="match status" value="1"/>
</dbReference>
<organism evidence="2 3">
    <name type="scientific">Snuella lapsa</name>
    <dbReference type="NCBI Taxonomy" id="870481"/>
    <lineage>
        <taxon>Bacteria</taxon>
        <taxon>Pseudomonadati</taxon>
        <taxon>Bacteroidota</taxon>
        <taxon>Flavobacteriia</taxon>
        <taxon>Flavobacteriales</taxon>
        <taxon>Flavobacteriaceae</taxon>
        <taxon>Snuella</taxon>
    </lineage>
</organism>